<dbReference type="AlphaFoldDB" id="X1NSQ8"/>
<reference evidence="1" key="1">
    <citation type="journal article" date="2014" name="Front. Microbiol.">
        <title>High frequency of phylogenetically diverse reductive dehalogenase-homologous genes in deep subseafloor sedimentary metagenomes.</title>
        <authorList>
            <person name="Kawai M."/>
            <person name="Futagami T."/>
            <person name="Toyoda A."/>
            <person name="Takaki Y."/>
            <person name="Nishi S."/>
            <person name="Hori S."/>
            <person name="Arai W."/>
            <person name="Tsubouchi T."/>
            <person name="Morono Y."/>
            <person name="Uchiyama I."/>
            <person name="Ito T."/>
            <person name="Fujiyama A."/>
            <person name="Inagaki F."/>
            <person name="Takami H."/>
        </authorList>
    </citation>
    <scope>NUCLEOTIDE SEQUENCE</scope>
    <source>
        <strain evidence="1">Expedition CK06-06</strain>
    </source>
</reference>
<proteinExistence type="predicted"/>
<name>X1NSQ8_9ZZZZ</name>
<accession>X1NSQ8</accession>
<evidence type="ECO:0000313" key="1">
    <source>
        <dbReference type="EMBL" id="GAI33261.1"/>
    </source>
</evidence>
<dbReference type="EMBL" id="BARV01030980">
    <property type="protein sequence ID" value="GAI33261.1"/>
    <property type="molecule type" value="Genomic_DNA"/>
</dbReference>
<protein>
    <submittedName>
        <fullName evidence="1">Uncharacterized protein</fullName>
    </submittedName>
</protein>
<sequence>GQNKDDYIHTTSNSNVDQWAKTYGGVDDETGSYLIEKKDGSGYILAGDIFSIHIDGDIWILDLSPLPP</sequence>
<feature type="non-terminal residue" evidence="1">
    <location>
        <position position="1"/>
    </location>
</feature>
<organism evidence="1">
    <name type="scientific">marine sediment metagenome</name>
    <dbReference type="NCBI Taxonomy" id="412755"/>
    <lineage>
        <taxon>unclassified sequences</taxon>
        <taxon>metagenomes</taxon>
        <taxon>ecological metagenomes</taxon>
    </lineage>
</organism>
<gene>
    <name evidence="1" type="ORF">S06H3_49093</name>
</gene>
<comment type="caution">
    <text evidence="1">The sequence shown here is derived from an EMBL/GenBank/DDBJ whole genome shotgun (WGS) entry which is preliminary data.</text>
</comment>